<evidence type="ECO:0000313" key="3">
    <source>
        <dbReference type="Proteomes" id="UP000290759"/>
    </source>
</evidence>
<protein>
    <submittedName>
        <fullName evidence="2">DUF1178 family protein</fullName>
    </submittedName>
</protein>
<dbReference type="PIRSF" id="PIRSF032131">
    <property type="entry name" value="UCP032131"/>
    <property type="match status" value="1"/>
</dbReference>
<reference evidence="2 3" key="2">
    <citation type="submission" date="2019-02" db="EMBL/GenBank/DDBJ databases">
        <title>'Lichenibacterium ramalinii' gen. nov. sp. nov., 'Lichenibacterium minor' gen. nov. sp. nov.</title>
        <authorList>
            <person name="Pankratov T."/>
        </authorList>
    </citation>
    <scope>NUCLEOTIDE SEQUENCE [LARGE SCALE GENOMIC DNA]</scope>
    <source>
        <strain evidence="2 3">RmlP026</strain>
    </source>
</reference>
<accession>A0A4Q2UBE8</accession>
<name>A0A4Q2UBE8_9HYPH</name>
<organism evidence="2 3">
    <name type="scientific">Lichenibacterium minor</name>
    <dbReference type="NCBI Taxonomy" id="2316528"/>
    <lineage>
        <taxon>Bacteria</taxon>
        <taxon>Pseudomonadati</taxon>
        <taxon>Pseudomonadota</taxon>
        <taxon>Alphaproteobacteria</taxon>
        <taxon>Hyphomicrobiales</taxon>
        <taxon>Lichenihabitantaceae</taxon>
        <taxon>Lichenibacterium</taxon>
    </lineage>
</organism>
<evidence type="ECO:0000313" key="2">
    <source>
        <dbReference type="EMBL" id="RYC32581.1"/>
    </source>
</evidence>
<dbReference type="Proteomes" id="UP000290759">
    <property type="component" value="Unassembled WGS sequence"/>
</dbReference>
<keyword evidence="3" id="KW-1185">Reference proteome</keyword>
<dbReference type="InterPro" id="IPR009562">
    <property type="entry name" value="DUF1178"/>
</dbReference>
<feature type="compositionally biased region" description="Pro residues" evidence="1">
    <location>
        <begin position="65"/>
        <end position="76"/>
    </location>
</feature>
<dbReference type="EMBL" id="QYBB01000006">
    <property type="protein sequence ID" value="RYC32581.1"/>
    <property type="molecule type" value="Genomic_DNA"/>
</dbReference>
<dbReference type="RefSeq" id="WP_129225092.1">
    <property type="nucleotide sequence ID" value="NZ_QYBB01000006.1"/>
</dbReference>
<proteinExistence type="predicted"/>
<comment type="caution">
    <text evidence="2">The sequence shown here is derived from an EMBL/GenBank/DDBJ whole genome shotgun (WGS) entry which is preliminary data.</text>
</comment>
<dbReference type="AlphaFoldDB" id="A0A4Q2UBE8"/>
<gene>
    <name evidence="2" type="ORF">D3273_07535</name>
</gene>
<dbReference type="Pfam" id="PF06676">
    <property type="entry name" value="DUF1178"/>
    <property type="match status" value="1"/>
</dbReference>
<feature type="region of interest" description="Disordered" evidence="1">
    <location>
        <begin position="57"/>
        <end position="79"/>
    </location>
</feature>
<reference evidence="2 3" key="1">
    <citation type="submission" date="2018-12" db="EMBL/GenBank/DDBJ databases">
        <authorList>
            <person name="Grouzdev D.S."/>
            <person name="Krutkina M.S."/>
        </authorList>
    </citation>
    <scope>NUCLEOTIDE SEQUENCE [LARGE SCALE GENOMIC DNA]</scope>
    <source>
        <strain evidence="2 3">RmlP026</strain>
    </source>
</reference>
<sequence>MIRYALLCARDHAFEAWFPDSDAFDRQSEAGQVACPACGDGQVRKAVMAPAVRRSAGKRAVAPAPEVPAPAPPPAPAIGDEAFTRMRAALREMHAKLKRDAVDVGPAFPEQARAIHDGELPPRAIYGTATDDEVRGLVEDGVGIMPIPALPDDRN</sequence>
<evidence type="ECO:0000256" key="1">
    <source>
        <dbReference type="SAM" id="MobiDB-lite"/>
    </source>
</evidence>
<dbReference type="OrthoDB" id="9799894at2"/>